<dbReference type="Proteomes" id="UP000664096">
    <property type="component" value="Unassembled WGS sequence"/>
</dbReference>
<dbReference type="AlphaFoldDB" id="A0A939EIC1"/>
<organism evidence="2 3">
    <name type="scientific">Roseibium aggregatum</name>
    <dbReference type="NCBI Taxonomy" id="187304"/>
    <lineage>
        <taxon>Bacteria</taxon>
        <taxon>Pseudomonadati</taxon>
        <taxon>Pseudomonadota</taxon>
        <taxon>Alphaproteobacteria</taxon>
        <taxon>Hyphomicrobiales</taxon>
        <taxon>Stappiaceae</taxon>
        <taxon>Roseibium</taxon>
    </lineage>
</organism>
<evidence type="ECO:0000259" key="1">
    <source>
        <dbReference type="Pfam" id="PF20109"/>
    </source>
</evidence>
<dbReference type="RefSeq" id="WP_207143839.1">
    <property type="nucleotide sequence ID" value="NZ_JAEKJZ010000007.1"/>
</dbReference>
<dbReference type="EMBL" id="JAEKJZ010000007">
    <property type="protein sequence ID" value="MBN9673727.1"/>
    <property type="molecule type" value="Genomic_DNA"/>
</dbReference>
<dbReference type="InterPro" id="IPR045465">
    <property type="entry name" value="Trans_reg_dom"/>
</dbReference>
<dbReference type="Pfam" id="PF20109">
    <property type="entry name" value="Trans_reg_dom"/>
    <property type="match status" value="1"/>
</dbReference>
<evidence type="ECO:0000313" key="3">
    <source>
        <dbReference type="Proteomes" id="UP000664096"/>
    </source>
</evidence>
<feature type="domain" description="Transcriptional regulator-like" evidence="1">
    <location>
        <begin position="7"/>
        <end position="66"/>
    </location>
</feature>
<comment type="caution">
    <text evidence="2">The sequence shown here is derived from an EMBL/GenBank/DDBJ whole genome shotgun (WGS) entry which is preliminary data.</text>
</comment>
<sequence>MVPDVSQWRSAAAYEYFEDSSVPDLCWEGLRRNSNYQREFAELKAEGRSPDEMDTLLRARWGISFRNKSGFDGSG</sequence>
<reference evidence="2" key="1">
    <citation type="submission" date="2020-12" db="EMBL/GenBank/DDBJ databases">
        <title>Oil enriched cultivation method for isolating marine PHA-producing bacteria.</title>
        <authorList>
            <person name="Zheng W."/>
            <person name="Yu S."/>
            <person name="Huang Y."/>
        </authorList>
    </citation>
    <scope>NUCLEOTIDE SEQUENCE</scope>
    <source>
        <strain evidence="2">SY-2-12</strain>
    </source>
</reference>
<gene>
    <name evidence="2" type="ORF">JF539_25450</name>
</gene>
<evidence type="ECO:0000313" key="2">
    <source>
        <dbReference type="EMBL" id="MBN9673727.1"/>
    </source>
</evidence>
<name>A0A939EIC1_9HYPH</name>
<accession>A0A939EIC1</accession>
<protein>
    <recommendedName>
        <fullName evidence="1">Transcriptional regulator-like domain-containing protein</fullName>
    </recommendedName>
</protein>
<proteinExistence type="predicted"/>